<dbReference type="NCBIfam" id="TIGR03349">
    <property type="entry name" value="IV_VI_DotU"/>
    <property type="match status" value="1"/>
</dbReference>
<protein>
    <submittedName>
        <fullName evidence="4">Membrane protein</fullName>
    </submittedName>
</protein>
<dbReference type="NCBIfam" id="NF038228">
    <property type="entry name" value="IcmH_DotU_IVB"/>
    <property type="match status" value="1"/>
</dbReference>
<evidence type="ECO:0000313" key="4">
    <source>
        <dbReference type="EMBL" id="OCR24224.1"/>
    </source>
</evidence>
<dbReference type="PATRIC" id="fig|317.243.peg.4555"/>
<reference evidence="4 5" key="1">
    <citation type="submission" date="2015-07" db="EMBL/GenBank/DDBJ databases">
        <title>Draft genome sequence of a diazotrophic, plant growth-promoting rhizobacterium of the Pseudomonas syringae complex.</title>
        <authorList>
            <person name="Patten C.L."/>
            <person name="Jeong H."/>
        </authorList>
    </citation>
    <scope>NUCLEOTIDE SEQUENCE [LARGE SCALE GENOMIC DNA]</scope>
    <source>
        <strain evidence="4 5">GR12-2</strain>
    </source>
</reference>
<evidence type="ECO:0000259" key="3">
    <source>
        <dbReference type="Pfam" id="PF09850"/>
    </source>
</evidence>
<dbReference type="PANTHER" id="PTHR38033">
    <property type="entry name" value="MEMBRANE PROTEIN-RELATED"/>
    <property type="match status" value="1"/>
</dbReference>
<accession>A0A1C7Z2G3</accession>
<dbReference type="PANTHER" id="PTHR38033:SF1">
    <property type="entry name" value="DOTU FAMILY TYPE IV_VI SECRETION SYSTEM PROTEIN"/>
    <property type="match status" value="1"/>
</dbReference>
<feature type="domain" description="Type IV / VI secretion system DotU" evidence="3">
    <location>
        <begin position="63"/>
        <end position="264"/>
    </location>
</feature>
<dbReference type="InterPro" id="IPR038522">
    <property type="entry name" value="T4/T6SS_DotU_sf"/>
</dbReference>
<sequence length="289" mass="32495">MSMDIENPGDNKTVFLGTDRPGPPKSPLTDFKPESRVERLEDRLVYAARIRPAESFSVSMNMLVAAAAPLLGEVTGLKREDKKEGLAELNARLCESMRAFDVAAAQSGAESSQVQAARYVLCTVLDEAVVMSPWGDRSEWSKMSLLSKFQGETSGGEKFFHLLDRVLQNPSKYLPLLELMYVCLSLGFEGKYRVLPRGNVELEAIRDSLYRQILNQRGEIPRELSPHWEGLNDARRSLIRIVPWWLVVIFTLISLAAMYSGFAWVLGEQRETVLQPYQSLDPISSQPRS</sequence>
<dbReference type="OrthoDB" id="345640at2"/>
<dbReference type="EMBL" id="LGSI01000048">
    <property type="protein sequence ID" value="OCR24224.1"/>
    <property type="molecule type" value="Genomic_DNA"/>
</dbReference>
<evidence type="ECO:0000256" key="2">
    <source>
        <dbReference type="SAM" id="Phobius"/>
    </source>
</evidence>
<dbReference type="RefSeq" id="WP_065833943.1">
    <property type="nucleotide sequence ID" value="NZ_LGSI01000048.1"/>
</dbReference>
<dbReference type="InterPro" id="IPR017732">
    <property type="entry name" value="T4/T6SS_DotU"/>
</dbReference>
<gene>
    <name evidence="4" type="ORF">AFK24_14945</name>
</gene>
<evidence type="ECO:0000313" key="5">
    <source>
        <dbReference type="Proteomes" id="UP000093104"/>
    </source>
</evidence>
<comment type="caution">
    <text evidence="4">The sequence shown here is derived from an EMBL/GenBank/DDBJ whole genome shotgun (WGS) entry which is preliminary data.</text>
</comment>
<keyword evidence="2" id="KW-1133">Transmembrane helix</keyword>
<evidence type="ECO:0000256" key="1">
    <source>
        <dbReference type="SAM" id="MobiDB-lite"/>
    </source>
</evidence>
<dbReference type="Gene3D" id="1.25.40.590">
    <property type="entry name" value="Type IV / VI secretion system, DotU"/>
    <property type="match status" value="1"/>
</dbReference>
<keyword evidence="2" id="KW-0812">Transmembrane</keyword>
<organism evidence="4 5">
    <name type="scientific">Pseudomonas syringae</name>
    <dbReference type="NCBI Taxonomy" id="317"/>
    <lineage>
        <taxon>Bacteria</taxon>
        <taxon>Pseudomonadati</taxon>
        <taxon>Pseudomonadota</taxon>
        <taxon>Gammaproteobacteria</taxon>
        <taxon>Pseudomonadales</taxon>
        <taxon>Pseudomonadaceae</taxon>
        <taxon>Pseudomonas</taxon>
    </lineage>
</organism>
<name>A0A1C7Z2G3_PSESX</name>
<feature type="transmembrane region" description="Helical" evidence="2">
    <location>
        <begin position="244"/>
        <end position="266"/>
    </location>
</feature>
<proteinExistence type="predicted"/>
<dbReference type="AlphaFoldDB" id="A0A1C7Z2G3"/>
<dbReference type="Proteomes" id="UP000093104">
    <property type="component" value="Unassembled WGS sequence"/>
</dbReference>
<feature type="region of interest" description="Disordered" evidence="1">
    <location>
        <begin position="1"/>
        <end position="31"/>
    </location>
</feature>
<keyword evidence="2" id="KW-0472">Membrane</keyword>
<dbReference type="Pfam" id="PF09850">
    <property type="entry name" value="DotU"/>
    <property type="match status" value="1"/>
</dbReference>